<feature type="region of interest" description="Disordered" evidence="1">
    <location>
        <begin position="64"/>
        <end position="114"/>
    </location>
</feature>
<evidence type="ECO:0000313" key="3">
    <source>
        <dbReference type="Proteomes" id="UP000295106"/>
    </source>
</evidence>
<feature type="region of interest" description="Disordered" evidence="1">
    <location>
        <begin position="331"/>
        <end position="354"/>
    </location>
</feature>
<gene>
    <name evidence="2" type="ORF">EV684_104124</name>
</gene>
<dbReference type="Pfam" id="PF06666">
    <property type="entry name" value="DUF1173"/>
    <property type="match status" value="1"/>
</dbReference>
<dbReference type="OrthoDB" id="5572968at2"/>
<feature type="compositionally biased region" description="Basic and acidic residues" evidence="1">
    <location>
        <begin position="339"/>
        <end position="354"/>
    </location>
</feature>
<sequence length="354" mass="38834">MHAAIGAVAGRRPIYAGLQEAMAAGHHRDDRPLCLCVPGGVPMYLARHSARLLVKRMPLSGWQHAPDCPHHEPGPERGHRGRDAASTAAGVTPGVSKPASASPGLPGGTADQHEELAPGNRISLLALLHELWTRAELTRWHPGFAGKRHWGVVRRHLLLAARQTRTYTGMLAERLYVPEVFNVAREDQIRERREARWRSMSGLGSELPLMVVIGEIKALRHPGGFVEVWLKHLPDRPFALREAAFRSAEARFGDELALWRAHADVHLVAAATAVAATAGPPALLELALMACSSGWIPVANEDERTFFDKLVAEDKRFEKILDPVRVTRDAPVAQSAARRTAEMTTERQAEAKTP</sequence>
<proteinExistence type="predicted"/>
<dbReference type="InterPro" id="IPR009553">
    <property type="entry name" value="DUF1173"/>
</dbReference>
<reference evidence="2 3" key="1">
    <citation type="submission" date="2019-03" db="EMBL/GenBank/DDBJ databases">
        <title>Genomic Encyclopedia of Type Strains, Phase IV (KMG-IV): sequencing the most valuable type-strain genomes for metagenomic binning, comparative biology and taxonomic classification.</title>
        <authorList>
            <person name="Goeker M."/>
        </authorList>
    </citation>
    <scope>NUCLEOTIDE SEQUENCE [LARGE SCALE GENOMIC DNA]</scope>
    <source>
        <strain evidence="2 3">DSM 1709</strain>
    </source>
</reference>
<evidence type="ECO:0000256" key="1">
    <source>
        <dbReference type="SAM" id="MobiDB-lite"/>
    </source>
</evidence>
<comment type="caution">
    <text evidence="2">The sequence shown here is derived from an EMBL/GenBank/DDBJ whole genome shotgun (WGS) entry which is preliminary data.</text>
</comment>
<accession>A0A4R2MUX1</accession>
<evidence type="ECO:0000313" key="2">
    <source>
        <dbReference type="EMBL" id="TCP03403.1"/>
    </source>
</evidence>
<organism evidence="2 3">
    <name type="scientific">Rubrivivax gelatinosus</name>
    <name type="common">Rhodocyclus gelatinosus</name>
    <name type="synonym">Rhodopseudomonas gelatinosa</name>
    <dbReference type="NCBI Taxonomy" id="28068"/>
    <lineage>
        <taxon>Bacteria</taxon>
        <taxon>Pseudomonadati</taxon>
        <taxon>Pseudomonadota</taxon>
        <taxon>Betaproteobacteria</taxon>
        <taxon>Burkholderiales</taxon>
        <taxon>Sphaerotilaceae</taxon>
        <taxon>Rubrivivax</taxon>
    </lineage>
</organism>
<dbReference type="RefSeq" id="WP_132645915.1">
    <property type="nucleotide sequence ID" value="NZ_CP181386.1"/>
</dbReference>
<dbReference type="AlphaFoldDB" id="A0A4R2MUX1"/>
<dbReference type="GeneID" id="99685738"/>
<name>A0A4R2MUX1_RUBGE</name>
<dbReference type="Proteomes" id="UP000295106">
    <property type="component" value="Unassembled WGS sequence"/>
</dbReference>
<dbReference type="EMBL" id="SLXD01000004">
    <property type="protein sequence ID" value="TCP03403.1"/>
    <property type="molecule type" value="Genomic_DNA"/>
</dbReference>
<feature type="compositionally biased region" description="Basic and acidic residues" evidence="1">
    <location>
        <begin position="67"/>
        <end position="83"/>
    </location>
</feature>
<protein>
    <submittedName>
        <fullName evidence="2">Uncharacterized protein DUF1173</fullName>
    </submittedName>
</protein>